<gene>
    <name evidence="1" type="ORF">EI42_06352</name>
</gene>
<evidence type="ECO:0000313" key="1">
    <source>
        <dbReference type="EMBL" id="PZW18081.1"/>
    </source>
</evidence>
<accession>A0A326TQ10</accession>
<keyword evidence="2" id="KW-1185">Reference proteome</keyword>
<dbReference type="EMBL" id="QKUF01000061">
    <property type="protein sequence ID" value="PZW18081.1"/>
    <property type="molecule type" value="Genomic_DNA"/>
</dbReference>
<protein>
    <submittedName>
        <fullName evidence="1">Uncharacterized protein</fullName>
    </submittedName>
</protein>
<organism evidence="1 2">
    <name type="scientific">Thermosporothrix hazakensis</name>
    <dbReference type="NCBI Taxonomy" id="644383"/>
    <lineage>
        <taxon>Bacteria</taxon>
        <taxon>Bacillati</taxon>
        <taxon>Chloroflexota</taxon>
        <taxon>Ktedonobacteria</taxon>
        <taxon>Ktedonobacterales</taxon>
        <taxon>Thermosporotrichaceae</taxon>
        <taxon>Thermosporothrix</taxon>
    </lineage>
</organism>
<name>A0A326TQ10_THEHA</name>
<sequence length="91" mass="10331">MVNVALVGPLYNGLNKYIAKLAEVLTRRGYNVDRIGFHNSNFDLVSIKNSVKEIIEKQTGINMTLSTITMGCMMQSNLYLYFCHHVQQKSC</sequence>
<dbReference type="RefSeq" id="WP_111326823.1">
    <property type="nucleotide sequence ID" value="NZ_QKUF01000061.1"/>
</dbReference>
<dbReference type="Proteomes" id="UP000248806">
    <property type="component" value="Unassembled WGS sequence"/>
</dbReference>
<reference evidence="1 2" key="1">
    <citation type="submission" date="2018-06" db="EMBL/GenBank/DDBJ databases">
        <title>Genomic Encyclopedia of Archaeal and Bacterial Type Strains, Phase II (KMG-II): from individual species to whole genera.</title>
        <authorList>
            <person name="Goeker M."/>
        </authorList>
    </citation>
    <scope>NUCLEOTIDE SEQUENCE [LARGE SCALE GENOMIC DNA]</scope>
    <source>
        <strain evidence="1 2">ATCC BAA-1881</strain>
    </source>
</reference>
<proteinExistence type="predicted"/>
<evidence type="ECO:0000313" key="2">
    <source>
        <dbReference type="Proteomes" id="UP000248806"/>
    </source>
</evidence>
<dbReference type="AlphaFoldDB" id="A0A326TQ10"/>
<comment type="caution">
    <text evidence="1">The sequence shown here is derived from an EMBL/GenBank/DDBJ whole genome shotgun (WGS) entry which is preliminary data.</text>
</comment>